<sequence>MTSDNYFAIAVGPVAIILGWLVFRYRVRVARIMADTQRAFGGRLGRLVAKKSSPFWPAVVGIGWMVMGVIMIFAGIFVRE</sequence>
<protein>
    <submittedName>
        <fullName evidence="2">Uncharacterized protein</fullName>
    </submittedName>
</protein>
<keyword evidence="1" id="KW-0472">Membrane</keyword>
<dbReference type="EMBL" id="FOYR01000002">
    <property type="protein sequence ID" value="SFR53845.1"/>
    <property type="molecule type" value="Genomic_DNA"/>
</dbReference>
<evidence type="ECO:0000256" key="1">
    <source>
        <dbReference type="SAM" id="Phobius"/>
    </source>
</evidence>
<keyword evidence="1" id="KW-0812">Transmembrane</keyword>
<gene>
    <name evidence="2" type="ORF">SAMN04488591_1838</name>
</gene>
<evidence type="ECO:0000313" key="2">
    <source>
        <dbReference type="EMBL" id="SFR53845.1"/>
    </source>
</evidence>
<feature type="transmembrane region" description="Helical" evidence="1">
    <location>
        <begin position="55"/>
        <end position="78"/>
    </location>
</feature>
<reference evidence="3" key="1">
    <citation type="submission" date="2016-10" db="EMBL/GenBank/DDBJ databases">
        <authorList>
            <person name="Varghese N."/>
            <person name="Submissions S."/>
        </authorList>
    </citation>
    <scope>NUCLEOTIDE SEQUENCE [LARGE SCALE GENOMIC DNA]</scope>
    <source>
        <strain evidence="3">CL127</strain>
    </source>
</reference>
<feature type="transmembrane region" description="Helical" evidence="1">
    <location>
        <begin position="6"/>
        <end position="23"/>
    </location>
</feature>
<accession>A0A1I6HH84</accession>
<evidence type="ECO:0000313" key="3">
    <source>
        <dbReference type="Proteomes" id="UP000198877"/>
    </source>
</evidence>
<organism evidence="2 3">
    <name type="scientific">Microbacterium azadirachtae</name>
    <dbReference type="NCBI Taxonomy" id="582680"/>
    <lineage>
        <taxon>Bacteria</taxon>
        <taxon>Bacillati</taxon>
        <taxon>Actinomycetota</taxon>
        <taxon>Actinomycetes</taxon>
        <taxon>Micrococcales</taxon>
        <taxon>Microbacteriaceae</taxon>
        <taxon>Microbacterium</taxon>
    </lineage>
</organism>
<keyword evidence="1" id="KW-1133">Transmembrane helix</keyword>
<dbReference type="AlphaFoldDB" id="A0A1I6HH84"/>
<dbReference type="RefSeq" id="WP_139232229.1">
    <property type="nucleotide sequence ID" value="NZ_FOYR01000002.1"/>
</dbReference>
<dbReference type="Proteomes" id="UP000198877">
    <property type="component" value="Unassembled WGS sequence"/>
</dbReference>
<proteinExistence type="predicted"/>
<name>A0A1I6HH84_9MICO</name>